<keyword evidence="2" id="KW-1185">Reference proteome</keyword>
<dbReference type="EnsemblPlants" id="TraesCS2B02G132200.1">
    <property type="protein sequence ID" value="TraesCS2B02G132200.1.cds1"/>
    <property type="gene ID" value="TraesCS2B02G132200"/>
</dbReference>
<name>A0A3B6C0G5_WHEAT</name>
<evidence type="ECO:0000313" key="1">
    <source>
        <dbReference type="EnsemblPlants" id="TraesCS2B02G132200.1.cds1"/>
    </source>
</evidence>
<dbReference type="Gramene" id="TraesWEE_scaffold_031191_01G000300.1">
    <property type="protein sequence ID" value="TraesWEE_scaffold_031191_01G000300.1"/>
    <property type="gene ID" value="TraesWEE_scaffold_031191_01G000300"/>
</dbReference>
<dbReference type="Gramene" id="TraesLDM2B03G00869040.1">
    <property type="protein sequence ID" value="TraesLDM2B03G00869040.1.CDS1"/>
    <property type="gene ID" value="TraesLDM2B03G00869040"/>
</dbReference>
<dbReference type="Gramene" id="TraesCS2B03G0321200.1">
    <property type="protein sequence ID" value="TraesCS2B03G0321200.1.CDS1"/>
    <property type="gene ID" value="TraesCS2B03G0321200"/>
</dbReference>
<protein>
    <submittedName>
        <fullName evidence="1">Uncharacterized protein</fullName>
    </submittedName>
</protein>
<dbReference type="Gramene" id="TraesCS2B02G132200.1">
    <property type="protein sequence ID" value="TraesCS2B02G132200.1.cds1"/>
    <property type="gene ID" value="TraesCS2B02G132200"/>
</dbReference>
<dbReference type="AlphaFoldDB" id="A0A3B6C0G5"/>
<dbReference type="Proteomes" id="UP000019116">
    <property type="component" value="Chromosome 2B"/>
</dbReference>
<reference evidence="1" key="1">
    <citation type="submission" date="2018-08" db="EMBL/GenBank/DDBJ databases">
        <authorList>
            <person name="Rossello M."/>
        </authorList>
    </citation>
    <scope>NUCLEOTIDE SEQUENCE [LARGE SCALE GENOMIC DNA]</scope>
    <source>
        <strain evidence="1">cv. Chinese Spring</strain>
    </source>
</reference>
<organism evidence="1">
    <name type="scientific">Triticum aestivum</name>
    <name type="common">Wheat</name>
    <dbReference type="NCBI Taxonomy" id="4565"/>
    <lineage>
        <taxon>Eukaryota</taxon>
        <taxon>Viridiplantae</taxon>
        <taxon>Streptophyta</taxon>
        <taxon>Embryophyta</taxon>
        <taxon>Tracheophyta</taxon>
        <taxon>Spermatophyta</taxon>
        <taxon>Magnoliopsida</taxon>
        <taxon>Liliopsida</taxon>
        <taxon>Poales</taxon>
        <taxon>Poaceae</taxon>
        <taxon>BOP clade</taxon>
        <taxon>Pooideae</taxon>
        <taxon>Triticodae</taxon>
        <taxon>Triticeae</taxon>
        <taxon>Triticinae</taxon>
        <taxon>Triticum</taxon>
    </lineage>
</organism>
<accession>A0A3B6C0G5</accession>
<proteinExistence type="predicted"/>
<reference evidence="1" key="2">
    <citation type="submission" date="2018-10" db="UniProtKB">
        <authorList>
            <consortium name="EnsemblPlants"/>
        </authorList>
    </citation>
    <scope>IDENTIFICATION</scope>
</reference>
<sequence>MPGDLSQWIMKHYDPEISQIVIPERGKIPVDAASVRRIRGLPNRGRKVCFDNRPEITKAMYSIYNITSKNSPTLTEWCKMIIDMGGSSDDDFLRAWLALFFCASLPLQLV</sequence>
<evidence type="ECO:0000313" key="2">
    <source>
        <dbReference type="Proteomes" id="UP000019116"/>
    </source>
</evidence>